<reference evidence="2" key="1">
    <citation type="journal article" date="2022" name="Arch. Microbiol.">
        <title>Microbulbifer okhotskensis sp. nov., isolated from a deep bottom sediment of the Okhotsk Sea.</title>
        <authorList>
            <person name="Romanenko L."/>
            <person name="Kurilenko V."/>
            <person name="Otstavnykh N."/>
            <person name="Velansky P."/>
            <person name="Isaeva M."/>
            <person name="Mikhailov V."/>
        </authorList>
    </citation>
    <scope>NUCLEOTIDE SEQUENCE</scope>
    <source>
        <strain evidence="2">OS29</strain>
    </source>
</reference>
<evidence type="ECO:0000313" key="2">
    <source>
        <dbReference type="EMBL" id="MCO1336929.1"/>
    </source>
</evidence>
<dbReference type="SUPFAM" id="SSF52540">
    <property type="entry name" value="P-loop containing nucleoside triphosphate hydrolases"/>
    <property type="match status" value="1"/>
</dbReference>
<name>A0A9X2J7U0_9GAMM</name>
<comment type="caution">
    <text evidence="2">The sequence shown here is derived from an EMBL/GenBank/DDBJ whole genome shotgun (WGS) entry which is preliminary data.</text>
</comment>
<dbReference type="AlphaFoldDB" id="A0A9X2J7U0"/>
<gene>
    <name evidence="2" type="ORF">MO867_21615</name>
</gene>
<keyword evidence="3" id="KW-1185">Reference proteome</keyword>
<evidence type="ECO:0000313" key="3">
    <source>
        <dbReference type="Proteomes" id="UP001139028"/>
    </source>
</evidence>
<protein>
    <recommendedName>
        <fullName evidence="1">DNA2/NAM7 helicase helicase domain-containing protein</fullName>
    </recommendedName>
</protein>
<dbReference type="InterPro" id="IPR041677">
    <property type="entry name" value="DNA2/NAM7_AAA_11"/>
</dbReference>
<organism evidence="2 3">
    <name type="scientific">Microbulbifer okhotskensis</name>
    <dbReference type="NCBI Taxonomy" id="2926617"/>
    <lineage>
        <taxon>Bacteria</taxon>
        <taxon>Pseudomonadati</taxon>
        <taxon>Pseudomonadota</taxon>
        <taxon>Gammaproteobacteria</taxon>
        <taxon>Cellvibrionales</taxon>
        <taxon>Microbulbiferaceae</taxon>
        <taxon>Microbulbifer</taxon>
    </lineage>
</organism>
<accession>A0A9X2J7U0</accession>
<evidence type="ECO:0000259" key="1">
    <source>
        <dbReference type="Pfam" id="PF13086"/>
    </source>
</evidence>
<dbReference type="EMBL" id="JALBWM010000242">
    <property type="protein sequence ID" value="MCO1336929.1"/>
    <property type="molecule type" value="Genomic_DNA"/>
</dbReference>
<dbReference type="Gene3D" id="3.40.50.300">
    <property type="entry name" value="P-loop containing nucleotide triphosphate hydrolases"/>
    <property type="match status" value="1"/>
</dbReference>
<dbReference type="Pfam" id="PF13086">
    <property type="entry name" value="AAA_11"/>
    <property type="match status" value="1"/>
</dbReference>
<feature type="domain" description="DNA2/NAM7 helicase helicase" evidence="1">
    <location>
        <begin position="56"/>
        <end position="220"/>
    </location>
</feature>
<dbReference type="RefSeq" id="WP_252473006.1">
    <property type="nucleotide sequence ID" value="NZ_JALBWM010000242.1"/>
</dbReference>
<dbReference type="Proteomes" id="UP001139028">
    <property type="component" value="Unassembled WGS sequence"/>
</dbReference>
<dbReference type="GO" id="GO:0004386">
    <property type="term" value="F:helicase activity"/>
    <property type="evidence" value="ECO:0007669"/>
    <property type="project" value="InterPro"/>
</dbReference>
<sequence>MKDVYSQSIVSGKRDLFKVDMKYRVKALAQPLGLDENYLERLTEVEVSIVGLIRKAIRISKQINSTNREPSEVATLRKEGKQLSQVLSERIADLGISIPALPSDLLGLESVIATLLDERYAVRPDEAKKARALIKISRDMIDVLNTERVNYDEFLARSRQLVAGTCVGIGQRHMGISDNQYDWVIIDEAARSIASELAIAMQSGKRVLLVGDHQQLPPLYTEPHKKALARKLGIASKSADIDELIASDFARAFESKYGKQTGAQLRL</sequence>
<dbReference type="InterPro" id="IPR027417">
    <property type="entry name" value="P-loop_NTPase"/>
</dbReference>
<proteinExistence type="predicted"/>